<dbReference type="EMBL" id="NAJP01000080">
    <property type="protein sequence ID" value="TKA34501.1"/>
    <property type="molecule type" value="Genomic_DNA"/>
</dbReference>
<organism evidence="2 3">
    <name type="scientific">Friedmanniomyces endolithicus</name>
    <dbReference type="NCBI Taxonomy" id="329885"/>
    <lineage>
        <taxon>Eukaryota</taxon>
        <taxon>Fungi</taxon>
        <taxon>Dikarya</taxon>
        <taxon>Ascomycota</taxon>
        <taxon>Pezizomycotina</taxon>
        <taxon>Dothideomycetes</taxon>
        <taxon>Dothideomycetidae</taxon>
        <taxon>Mycosphaerellales</taxon>
        <taxon>Teratosphaeriaceae</taxon>
        <taxon>Friedmanniomyces</taxon>
    </lineage>
</organism>
<feature type="compositionally biased region" description="Basic and acidic residues" evidence="1">
    <location>
        <begin position="63"/>
        <end position="87"/>
    </location>
</feature>
<dbReference type="STRING" id="329885.A0A4U0UFZ9"/>
<comment type="caution">
    <text evidence="2">The sequence shown here is derived from an EMBL/GenBank/DDBJ whole genome shotgun (WGS) entry which is preliminary data.</text>
</comment>
<evidence type="ECO:0000313" key="2">
    <source>
        <dbReference type="EMBL" id="TKA34501.1"/>
    </source>
</evidence>
<feature type="compositionally biased region" description="Acidic residues" evidence="1">
    <location>
        <begin position="128"/>
        <end position="139"/>
    </location>
</feature>
<sequence>MAQHPEMYSSDELAKFAANTSSRPTEIHGSHVDSPAPPYATSPALTNTSFNSPHASPEPLQQECHELEARDRDRNLDEKVAREREYQRQVAAAASAGGGVAVPPAPAGGALPTRERPTTTLRQRMADFEEEEEEEDGDEVGGGAWAYSGEAVRVAPAARVVQLPPPYPSRDKGLGFEPTPLETAIETALPDQNTVSQLDRWLQAQRSTGTLQRKGGRLRVVNEEAGEEG</sequence>
<feature type="region of interest" description="Disordered" evidence="1">
    <location>
        <begin position="1"/>
        <end position="144"/>
    </location>
</feature>
<dbReference type="AlphaFoldDB" id="A0A4U0UFZ9"/>
<name>A0A4U0UFZ9_9PEZI</name>
<reference evidence="2 3" key="1">
    <citation type="submission" date="2017-03" db="EMBL/GenBank/DDBJ databases">
        <title>Genomes of endolithic fungi from Antarctica.</title>
        <authorList>
            <person name="Coleine C."/>
            <person name="Masonjones S."/>
            <person name="Stajich J.E."/>
        </authorList>
    </citation>
    <scope>NUCLEOTIDE SEQUENCE [LARGE SCALE GENOMIC DNA]</scope>
    <source>
        <strain evidence="2 3">CCFEE 5311</strain>
    </source>
</reference>
<gene>
    <name evidence="2" type="ORF">B0A54_14204</name>
</gene>
<dbReference type="Proteomes" id="UP000310066">
    <property type="component" value="Unassembled WGS sequence"/>
</dbReference>
<accession>A0A4U0UFZ9</accession>
<feature type="compositionally biased region" description="Low complexity" evidence="1">
    <location>
        <begin position="107"/>
        <end position="123"/>
    </location>
</feature>
<proteinExistence type="predicted"/>
<evidence type="ECO:0000256" key="1">
    <source>
        <dbReference type="SAM" id="MobiDB-lite"/>
    </source>
</evidence>
<protein>
    <submittedName>
        <fullName evidence="2">Uncharacterized protein</fullName>
    </submittedName>
</protein>
<feature type="compositionally biased region" description="Polar residues" evidence="1">
    <location>
        <begin position="43"/>
        <end position="54"/>
    </location>
</feature>
<dbReference type="OrthoDB" id="10447429at2759"/>
<evidence type="ECO:0000313" key="3">
    <source>
        <dbReference type="Proteomes" id="UP000310066"/>
    </source>
</evidence>